<dbReference type="EMBL" id="KN824999">
    <property type="protein sequence ID" value="KIK96182.1"/>
    <property type="molecule type" value="Genomic_DNA"/>
</dbReference>
<protein>
    <submittedName>
        <fullName evidence="2">Uncharacterized protein</fullName>
    </submittedName>
</protein>
<reference evidence="3" key="2">
    <citation type="submission" date="2015-01" db="EMBL/GenBank/DDBJ databases">
        <title>Evolutionary Origins and Diversification of the Mycorrhizal Mutualists.</title>
        <authorList>
            <consortium name="DOE Joint Genome Institute"/>
            <consortium name="Mycorrhizal Genomics Consortium"/>
            <person name="Kohler A."/>
            <person name="Kuo A."/>
            <person name="Nagy L.G."/>
            <person name="Floudas D."/>
            <person name="Copeland A."/>
            <person name="Barry K.W."/>
            <person name="Cichocki N."/>
            <person name="Veneault-Fourrey C."/>
            <person name="LaButti K."/>
            <person name="Lindquist E.A."/>
            <person name="Lipzen A."/>
            <person name="Lundell T."/>
            <person name="Morin E."/>
            <person name="Murat C."/>
            <person name="Riley R."/>
            <person name="Ohm R."/>
            <person name="Sun H."/>
            <person name="Tunlid A."/>
            <person name="Henrissat B."/>
            <person name="Grigoriev I.V."/>
            <person name="Hibbett D.S."/>
            <person name="Martin F."/>
        </authorList>
    </citation>
    <scope>NUCLEOTIDE SEQUENCE [LARGE SCALE GENOMIC DNA]</scope>
    <source>
        <strain evidence="3">Ve08.2h10</strain>
    </source>
</reference>
<accession>A0A0D0DEZ8</accession>
<feature type="compositionally biased region" description="Basic and acidic residues" evidence="1">
    <location>
        <begin position="52"/>
        <end position="63"/>
    </location>
</feature>
<feature type="region of interest" description="Disordered" evidence="1">
    <location>
        <begin position="7"/>
        <end position="63"/>
    </location>
</feature>
<sequence length="63" mass="6979">MLCVRVITSNVKGPENGANVSDPTDDEAHSNQCPRDDSFRKSGMQAKQTHSHPKESMGMMHHD</sequence>
<organism evidence="2 3">
    <name type="scientific">Paxillus rubicundulus Ve08.2h10</name>
    <dbReference type="NCBI Taxonomy" id="930991"/>
    <lineage>
        <taxon>Eukaryota</taxon>
        <taxon>Fungi</taxon>
        <taxon>Dikarya</taxon>
        <taxon>Basidiomycota</taxon>
        <taxon>Agaricomycotina</taxon>
        <taxon>Agaricomycetes</taxon>
        <taxon>Agaricomycetidae</taxon>
        <taxon>Boletales</taxon>
        <taxon>Paxilineae</taxon>
        <taxon>Paxillaceae</taxon>
        <taxon>Paxillus</taxon>
    </lineage>
</organism>
<evidence type="ECO:0000256" key="1">
    <source>
        <dbReference type="SAM" id="MobiDB-lite"/>
    </source>
</evidence>
<dbReference type="HOGENOM" id="CLU_2886448_0_0_1"/>
<feature type="compositionally biased region" description="Basic and acidic residues" evidence="1">
    <location>
        <begin position="26"/>
        <end position="40"/>
    </location>
</feature>
<reference evidence="2 3" key="1">
    <citation type="submission" date="2014-04" db="EMBL/GenBank/DDBJ databases">
        <authorList>
            <consortium name="DOE Joint Genome Institute"/>
            <person name="Kuo A."/>
            <person name="Kohler A."/>
            <person name="Jargeat P."/>
            <person name="Nagy L.G."/>
            <person name="Floudas D."/>
            <person name="Copeland A."/>
            <person name="Barry K.W."/>
            <person name="Cichocki N."/>
            <person name="Veneault-Fourrey C."/>
            <person name="LaButti K."/>
            <person name="Lindquist E.A."/>
            <person name="Lipzen A."/>
            <person name="Lundell T."/>
            <person name="Morin E."/>
            <person name="Murat C."/>
            <person name="Sun H."/>
            <person name="Tunlid A."/>
            <person name="Henrissat B."/>
            <person name="Grigoriev I.V."/>
            <person name="Hibbett D.S."/>
            <person name="Martin F."/>
            <person name="Nordberg H.P."/>
            <person name="Cantor M.N."/>
            <person name="Hua S.X."/>
        </authorList>
    </citation>
    <scope>NUCLEOTIDE SEQUENCE [LARGE SCALE GENOMIC DNA]</scope>
    <source>
        <strain evidence="2 3">Ve08.2h10</strain>
    </source>
</reference>
<gene>
    <name evidence="2" type="ORF">PAXRUDRAFT_826234</name>
</gene>
<dbReference type="InParanoid" id="A0A0D0DEZ8"/>
<evidence type="ECO:0000313" key="2">
    <source>
        <dbReference type="EMBL" id="KIK96182.1"/>
    </source>
</evidence>
<dbReference type="AlphaFoldDB" id="A0A0D0DEZ8"/>
<dbReference type="Proteomes" id="UP000054538">
    <property type="component" value="Unassembled WGS sequence"/>
</dbReference>
<evidence type="ECO:0000313" key="3">
    <source>
        <dbReference type="Proteomes" id="UP000054538"/>
    </source>
</evidence>
<keyword evidence="3" id="KW-1185">Reference proteome</keyword>
<name>A0A0D0DEZ8_9AGAM</name>
<proteinExistence type="predicted"/>